<keyword evidence="1" id="KW-0732">Signal</keyword>
<gene>
    <name evidence="2" type="ORF">Forpi1262_v002603</name>
</gene>
<reference evidence="2" key="1">
    <citation type="submission" date="2021-04" db="EMBL/GenBank/DDBJ databases">
        <title>First draft genome resource for Brassicaceae pathogens Fusarium oxysporum f. sp. raphani and Fusarium oxysporum f. sp. rapae.</title>
        <authorList>
            <person name="Asai S."/>
        </authorList>
    </citation>
    <scope>NUCLEOTIDE SEQUENCE</scope>
    <source>
        <strain evidence="2">Tf1262</strain>
    </source>
</reference>
<name>A0A8J5QB91_FUSOX</name>
<feature type="chain" id="PRO_5035178755" description="Secreted protein" evidence="1">
    <location>
        <begin position="24"/>
        <end position="79"/>
    </location>
</feature>
<evidence type="ECO:0000313" key="3">
    <source>
        <dbReference type="Proteomes" id="UP000693942"/>
    </source>
</evidence>
<proteinExistence type="predicted"/>
<dbReference type="EMBL" id="JAELUR010000002">
    <property type="protein sequence ID" value="KAG7435880.1"/>
    <property type="molecule type" value="Genomic_DNA"/>
</dbReference>
<protein>
    <recommendedName>
        <fullName evidence="4">Secreted protein</fullName>
    </recommendedName>
</protein>
<evidence type="ECO:0000256" key="1">
    <source>
        <dbReference type="SAM" id="SignalP"/>
    </source>
</evidence>
<evidence type="ECO:0008006" key="4">
    <source>
        <dbReference type="Google" id="ProtNLM"/>
    </source>
</evidence>
<feature type="signal peptide" evidence="1">
    <location>
        <begin position="1"/>
        <end position="23"/>
    </location>
</feature>
<evidence type="ECO:0000313" key="2">
    <source>
        <dbReference type="EMBL" id="KAG7435880.1"/>
    </source>
</evidence>
<accession>A0A8J5QB91</accession>
<dbReference type="Proteomes" id="UP000693942">
    <property type="component" value="Unassembled WGS sequence"/>
</dbReference>
<organism evidence="2 3">
    <name type="scientific">Fusarium oxysporum f. sp. raphani</name>
    <dbReference type="NCBI Taxonomy" id="96318"/>
    <lineage>
        <taxon>Eukaryota</taxon>
        <taxon>Fungi</taxon>
        <taxon>Dikarya</taxon>
        <taxon>Ascomycota</taxon>
        <taxon>Pezizomycotina</taxon>
        <taxon>Sordariomycetes</taxon>
        <taxon>Hypocreomycetidae</taxon>
        <taxon>Hypocreales</taxon>
        <taxon>Nectriaceae</taxon>
        <taxon>Fusarium</taxon>
        <taxon>Fusarium oxysporum species complex</taxon>
    </lineage>
</organism>
<comment type="caution">
    <text evidence="2">The sequence shown here is derived from an EMBL/GenBank/DDBJ whole genome shotgun (WGS) entry which is preliminary data.</text>
</comment>
<dbReference type="AlphaFoldDB" id="A0A8J5QB91"/>
<sequence length="79" mass="8736">MSSLAISGRLFAVVLVAAVPAHTYPHHILTSAIRVVRPANFPRFISTTFKPVAAVLSDATLFDIANIYSNRIIKRARRF</sequence>